<sequence length="232" mass="25417">MSESIAGAAEAAKSTPGSVLRRRSEDFATVLPPTVDLRRWLRLAESAVTTHPDLMTIFERDRGSSMLRALMKCAQLGHEPGSGSFHLVPKGQAIEGWEDYKGIIQRILRSGLYSRVVLEAVYEQDRYEFNSNRDERPLHEPADGDRGKPVRAYAYAVHFNGAISSVAEATPEMIAAAKAKGRGTDSDRSPWQSPAAPMQRKVAVRALEKMVSTSSVDLRVLGGASTDSMEDQ</sequence>
<dbReference type="Proteomes" id="UP001432062">
    <property type="component" value="Chromosome"/>
</dbReference>
<accession>A0ABZ1YIS3</accession>
<keyword evidence="3" id="KW-1185">Reference proteome</keyword>
<protein>
    <submittedName>
        <fullName evidence="2">Recombinase RecT</fullName>
    </submittedName>
</protein>
<evidence type="ECO:0000256" key="1">
    <source>
        <dbReference type="SAM" id="MobiDB-lite"/>
    </source>
</evidence>
<organism evidence="2 3">
    <name type="scientific">Nocardia vinacea</name>
    <dbReference type="NCBI Taxonomy" id="96468"/>
    <lineage>
        <taxon>Bacteria</taxon>
        <taxon>Bacillati</taxon>
        <taxon>Actinomycetota</taxon>
        <taxon>Actinomycetes</taxon>
        <taxon>Mycobacteriales</taxon>
        <taxon>Nocardiaceae</taxon>
        <taxon>Nocardia</taxon>
    </lineage>
</organism>
<dbReference type="Pfam" id="PF03837">
    <property type="entry name" value="RecT"/>
    <property type="match status" value="1"/>
</dbReference>
<gene>
    <name evidence="2" type="ORF">OG563_26875</name>
</gene>
<evidence type="ECO:0000313" key="2">
    <source>
        <dbReference type="EMBL" id="WUV42871.1"/>
    </source>
</evidence>
<proteinExistence type="predicted"/>
<dbReference type="InterPro" id="IPR018330">
    <property type="entry name" value="RecT_fam"/>
</dbReference>
<evidence type="ECO:0000313" key="3">
    <source>
        <dbReference type="Proteomes" id="UP001432062"/>
    </source>
</evidence>
<dbReference type="RefSeq" id="WP_329405489.1">
    <property type="nucleotide sequence ID" value="NZ_CP109441.1"/>
</dbReference>
<feature type="region of interest" description="Disordered" evidence="1">
    <location>
        <begin position="179"/>
        <end position="199"/>
    </location>
</feature>
<dbReference type="NCBIfam" id="TIGR00616">
    <property type="entry name" value="rect"/>
    <property type="match status" value="1"/>
</dbReference>
<dbReference type="EMBL" id="CP109441">
    <property type="protein sequence ID" value="WUV42871.1"/>
    <property type="molecule type" value="Genomic_DNA"/>
</dbReference>
<reference evidence="2" key="1">
    <citation type="submission" date="2022-10" db="EMBL/GenBank/DDBJ databases">
        <title>The complete genomes of actinobacterial strains from the NBC collection.</title>
        <authorList>
            <person name="Joergensen T.S."/>
            <person name="Alvarez Arevalo M."/>
            <person name="Sterndorff E.B."/>
            <person name="Faurdal D."/>
            <person name="Vuksanovic O."/>
            <person name="Mourched A.-S."/>
            <person name="Charusanti P."/>
            <person name="Shaw S."/>
            <person name="Blin K."/>
            <person name="Weber T."/>
        </authorList>
    </citation>
    <scope>NUCLEOTIDE SEQUENCE</scope>
    <source>
        <strain evidence="2">NBC_01482</strain>
    </source>
</reference>
<name>A0ABZ1YIS3_9NOCA</name>
<dbReference type="InterPro" id="IPR004590">
    <property type="entry name" value="ssDNA_annealing_RecT"/>
</dbReference>